<sequence>MNIYGGTIAMLEKGLDYSSAKSKAISQNIANVDTPNYKAKSVNFKEVFSNEISKGIEAYKTDVRHMDFTRSAGSKTFDVSNLRYRQDHNGVDMDKEQADLAANQIYNSALIERLSGKFNTLQSVIKGGR</sequence>
<keyword evidence="4 6" id="KW-0975">Bacterial flagellum</keyword>
<evidence type="ECO:0000256" key="1">
    <source>
        <dbReference type="ARBA" id="ARBA00004117"/>
    </source>
</evidence>
<evidence type="ECO:0000259" key="7">
    <source>
        <dbReference type="Pfam" id="PF00460"/>
    </source>
</evidence>
<comment type="function">
    <text evidence="5 6">Structural component of flagellum, the bacterial motility apparatus. Part of the rod structure of flagellar basal body.</text>
</comment>
<keyword evidence="8" id="KW-0966">Cell projection</keyword>
<dbReference type="NCBIfam" id="TIGR01396">
    <property type="entry name" value="FlgB"/>
    <property type="match status" value="1"/>
</dbReference>
<organism evidence="8 9">
    <name type="scientific">Sporosarcina newyorkensis</name>
    <dbReference type="NCBI Taxonomy" id="759851"/>
    <lineage>
        <taxon>Bacteria</taxon>
        <taxon>Bacillati</taxon>
        <taxon>Bacillota</taxon>
        <taxon>Bacilli</taxon>
        <taxon>Bacillales</taxon>
        <taxon>Caryophanaceae</taxon>
        <taxon>Sporosarcina</taxon>
    </lineage>
</organism>
<reference evidence="9" key="1">
    <citation type="submission" date="2017-02" db="EMBL/GenBank/DDBJ databases">
        <authorList>
            <person name="Varghese N."/>
            <person name="Submissions S."/>
        </authorList>
    </citation>
    <scope>NUCLEOTIDE SEQUENCE [LARGE SCALE GENOMIC DNA]</scope>
    <source>
        <strain evidence="9">DSM 23966</strain>
    </source>
</reference>
<dbReference type="GO" id="GO:0071973">
    <property type="term" value="P:bacterial-type flagellum-dependent cell motility"/>
    <property type="evidence" value="ECO:0007669"/>
    <property type="project" value="InterPro"/>
</dbReference>
<dbReference type="GO" id="GO:0030694">
    <property type="term" value="C:bacterial-type flagellum basal body, rod"/>
    <property type="evidence" value="ECO:0007669"/>
    <property type="project" value="InterPro"/>
</dbReference>
<name>A0A1T4YE37_9BACL</name>
<evidence type="ECO:0000256" key="6">
    <source>
        <dbReference type="PIRNR" id="PIRNR002889"/>
    </source>
</evidence>
<keyword evidence="8" id="KW-0282">Flagellum</keyword>
<comment type="similarity">
    <text evidence="2 6">Belongs to the flagella basal body rod proteins family.</text>
</comment>
<dbReference type="AlphaFoldDB" id="A0A1T4YE37"/>
<comment type="subunit">
    <text evidence="6">The basal body constitutes a major portion of the flagellar organelle and consists of a number of rings mounted on a central rod.</text>
</comment>
<dbReference type="Proteomes" id="UP000190042">
    <property type="component" value="Unassembled WGS sequence"/>
</dbReference>
<gene>
    <name evidence="8" type="ORF">SAMN04244570_2401</name>
</gene>
<keyword evidence="8" id="KW-0969">Cilium</keyword>
<keyword evidence="9" id="KW-1185">Reference proteome</keyword>
<evidence type="ECO:0000256" key="4">
    <source>
        <dbReference type="ARBA" id="ARBA00023143"/>
    </source>
</evidence>
<evidence type="ECO:0000256" key="2">
    <source>
        <dbReference type="ARBA" id="ARBA00009677"/>
    </source>
</evidence>
<dbReference type="InterPro" id="IPR001444">
    <property type="entry name" value="Flag_bb_rod_N"/>
</dbReference>
<comment type="subcellular location">
    <subcellularLocation>
        <location evidence="1 6">Bacterial flagellum basal body</location>
    </subcellularLocation>
</comment>
<dbReference type="PIRSF" id="PIRSF002889">
    <property type="entry name" value="Rod_FlgB"/>
    <property type="match status" value="1"/>
</dbReference>
<evidence type="ECO:0000313" key="8">
    <source>
        <dbReference type="EMBL" id="SKB00024.1"/>
    </source>
</evidence>
<dbReference type="Pfam" id="PF00460">
    <property type="entry name" value="Flg_bb_rod"/>
    <property type="match status" value="1"/>
</dbReference>
<dbReference type="RefSeq" id="WP_078817754.1">
    <property type="nucleotide sequence ID" value="NZ_FUYJ01000004.1"/>
</dbReference>
<feature type="domain" description="Flagellar basal body rod protein N-terminal" evidence="7">
    <location>
        <begin position="20"/>
        <end position="38"/>
    </location>
</feature>
<evidence type="ECO:0000256" key="5">
    <source>
        <dbReference type="ARBA" id="ARBA00024934"/>
    </source>
</evidence>
<protein>
    <recommendedName>
        <fullName evidence="3 6">Flagellar basal body rod protein FlgB</fullName>
    </recommendedName>
</protein>
<evidence type="ECO:0000256" key="3">
    <source>
        <dbReference type="ARBA" id="ARBA00014376"/>
    </source>
</evidence>
<evidence type="ECO:0000313" key="9">
    <source>
        <dbReference type="Proteomes" id="UP000190042"/>
    </source>
</evidence>
<accession>A0A1T4YE37</accession>
<dbReference type="InterPro" id="IPR006300">
    <property type="entry name" value="FlgB"/>
</dbReference>
<dbReference type="EMBL" id="FUYJ01000004">
    <property type="protein sequence ID" value="SKB00024.1"/>
    <property type="molecule type" value="Genomic_DNA"/>
</dbReference>
<proteinExistence type="inferred from homology"/>